<dbReference type="InterPro" id="IPR036291">
    <property type="entry name" value="NAD(P)-bd_dom_sf"/>
</dbReference>
<protein>
    <submittedName>
        <fullName evidence="3">Gfo/Idh/MocA family oxidoreductase</fullName>
    </submittedName>
</protein>
<dbReference type="EMBL" id="SMLA01000019">
    <property type="protein sequence ID" value="TDD88106.1"/>
    <property type="molecule type" value="Genomic_DNA"/>
</dbReference>
<gene>
    <name evidence="3" type="ORF">E1202_15065</name>
</gene>
<dbReference type="SUPFAM" id="SSF51735">
    <property type="entry name" value="NAD(P)-binding Rossmann-fold domains"/>
    <property type="match status" value="1"/>
</dbReference>
<evidence type="ECO:0000313" key="3">
    <source>
        <dbReference type="EMBL" id="TDD88106.1"/>
    </source>
</evidence>
<dbReference type="PANTHER" id="PTHR43377:SF6">
    <property type="entry name" value="GFO_IDH_MOCA-LIKE OXIDOREDUCTASE N-TERMINAL DOMAIN-CONTAINING PROTEIN"/>
    <property type="match status" value="1"/>
</dbReference>
<evidence type="ECO:0000259" key="1">
    <source>
        <dbReference type="Pfam" id="PF01408"/>
    </source>
</evidence>
<dbReference type="Gene3D" id="3.30.360.10">
    <property type="entry name" value="Dihydrodipicolinate Reductase, domain 2"/>
    <property type="match status" value="1"/>
</dbReference>
<reference evidence="3 4" key="1">
    <citation type="submission" date="2019-03" db="EMBL/GenBank/DDBJ databases">
        <title>Draft genome sequences of novel Actinobacteria.</title>
        <authorList>
            <person name="Sahin N."/>
            <person name="Ay H."/>
            <person name="Saygin H."/>
        </authorList>
    </citation>
    <scope>NUCLEOTIDE SEQUENCE [LARGE SCALE GENOMIC DNA]</scope>
    <source>
        <strain evidence="3 4">5K548</strain>
    </source>
</reference>
<dbReference type="AlphaFoldDB" id="A0A4R5BRE0"/>
<feature type="domain" description="GFO/IDH/MocA-like oxidoreductase" evidence="2">
    <location>
        <begin position="132"/>
        <end position="239"/>
    </location>
</feature>
<proteinExistence type="predicted"/>
<keyword evidence="4" id="KW-1185">Reference proteome</keyword>
<dbReference type="Pfam" id="PF01408">
    <property type="entry name" value="GFO_IDH_MocA"/>
    <property type="match status" value="1"/>
</dbReference>
<dbReference type="Proteomes" id="UP000294723">
    <property type="component" value="Unassembled WGS sequence"/>
</dbReference>
<dbReference type="SUPFAM" id="SSF55347">
    <property type="entry name" value="Glyceraldehyde-3-phosphate dehydrogenase-like, C-terminal domain"/>
    <property type="match status" value="1"/>
</dbReference>
<organism evidence="3 4">
    <name type="scientific">Saccharopolyspora karakumensis</name>
    <dbReference type="NCBI Taxonomy" id="2530386"/>
    <lineage>
        <taxon>Bacteria</taxon>
        <taxon>Bacillati</taxon>
        <taxon>Actinomycetota</taxon>
        <taxon>Actinomycetes</taxon>
        <taxon>Pseudonocardiales</taxon>
        <taxon>Pseudonocardiaceae</taxon>
        <taxon>Saccharopolyspora</taxon>
    </lineage>
</organism>
<dbReference type="PANTHER" id="PTHR43377">
    <property type="entry name" value="BILIVERDIN REDUCTASE A"/>
    <property type="match status" value="1"/>
</dbReference>
<evidence type="ECO:0000313" key="4">
    <source>
        <dbReference type="Proteomes" id="UP000294723"/>
    </source>
</evidence>
<sequence>MSHQHTRLAVVGYGYWGAKHARVLSSVPGVDLVVVDNDPERRAEAQRGCPNADITGNLAEVLDFVDGVVVATPPRTHGDIAHRALRLGKPVLVEKPLATSTSVARSLIDTAAEHGARLMVGHTFEYNAAVWKLREVINSGELGRVLYIDTARLNLGIYQNDVDVIWDLAPHDLSIISFLMGERPVSVAAWAHRSLGARHADVAYLRLQLERSLVPAFVHVSWLNPQKVRRVTVVGDRKMAVYDDLLDEDRIRIYDIGVDSNDPGEPVDTPAMPVTYRTGDIVSPHVVLREPLWVQDTHFLDCVRTGARPLTPGASGLDVVRVLSASDVARKSGREVPVHDEHGVVDGRQVTFAHTKFTGTPS</sequence>
<accession>A0A4R5BRE0</accession>
<name>A0A4R5BRE0_9PSEU</name>
<dbReference type="InterPro" id="IPR051450">
    <property type="entry name" value="Gfo/Idh/MocA_Oxidoreductases"/>
</dbReference>
<dbReference type="GO" id="GO:0000166">
    <property type="term" value="F:nucleotide binding"/>
    <property type="evidence" value="ECO:0007669"/>
    <property type="project" value="InterPro"/>
</dbReference>
<comment type="caution">
    <text evidence="3">The sequence shown here is derived from an EMBL/GenBank/DDBJ whole genome shotgun (WGS) entry which is preliminary data.</text>
</comment>
<dbReference type="InterPro" id="IPR000683">
    <property type="entry name" value="Gfo/Idh/MocA-like_OxRdtase_N"/>
</dbReference>
<evidence type="ECO:0000259" key="2">
    <source>
        <dbReference type="Pfam" id="PF22725"/>
    </source>
</evidence>
<dbReference type="InterPro" id="IPR055170">
    <property type="entry name" value="GFO_IDH_MocA-like_dom"/>
</dbReference>
<feature type="domain" description="Gfo/Idh/MocA-like oxidoreductase N-terminal" evidence="1">
    <location>
        <begin position="7"/>
        <end position="122"/>
    </location>
</feature>
<dbReference type="Pfam" id="PF22725">
    <property type="entry name" value="GFO_IDH_MocA_C3"/>
    <property type="match status" value="1"/>
</dbReference>
<dbReference type="Gene3D" id="3.40.50.720">
    <property type="entry name" value="NAD(P)-binding Rossmann-like Domain"/>
    <property type="match status" value="1"/>
</dbReference>